<dbReference type="CDD" id="cd01700">
    <property type="entry name" value="PolY_Pol_V_umuC"/>
    <property type="match status" value="1"/>
</dbReference>
<dbReference type="InterPro" id="IPR001126">
    <property type="entry name" value="UmuC"/>
</dbReference>
<dbReference type="InterPro" id="IPR017961">
    <property type="entry name" value="DNA_pol_Y-fam_little_finger"/>
</dbReference>
<dbReference type="InterPro" id="IPR025188">
    <property type="entry name" value="DUF4113"/>
</dbReference>
<feature type="domain" description="UmuC" evidence="6">
    <location>
        <begin position="19"/>
        <end position="207"/>
    </location>
</feature>
<dbReference type="PANTHER" id="PTHR11076:SF34">
    <property type="entry name" value="PROTEIN UMUC"/>
    <property type="match status" value="1"/>
</dbReference>
<comment type="similarity">
    <text evidence="1">Belongs to the DNA polymerase type-Y family.</text>
</comment>
<dbReference type="Pfam" id="PF00817">
    <property type="entry name" value="IMS"/>
    <property type="match status" value="1"/>
</dbReference>
<dbReference type="PANTHER" id="PTHR11076">
    <property type="entry name" value="DNA REPAIR POLYMERASE UMUC / TRANSFERASE FAMILY MEMBER"/>
    <property type="match status" value="1"/>
</dbReference>
<evidence type="ECO:0000256" key="4">
    <source>
        <dbReference type="ARBA" id="ARBA00023204"/>
    </source>
</evidence>
<accession>A0A2X1VGI9</accession>
<evidence type="ECO:0000256" key="3">
    <source>
        <dbReference type="ARBA" id="ARBA00023199"/>
    </source>
</evidence>
<evidence type="ECO:0000313" key="9">
    <source>
        <dbReference type="Proteomes" id="UP000250242"/>
    </source>
</evidence>
<dbReference type="Gene3D" id="1.10.150.20">
    <property type="entry name" value="5' to 3' exonuclease, C-terminal subdomain"/>
    <property type="match status" value="1"/>
</dbReference>
<keyword evidence="2" id="KW-0227">DNA damage</keyword>
<dbReference type="Proteomes" id="UP000250242">
    <property type="component" value="Unassembled WGS sequence"/>
</dbReference>
<evidence type="ECO:0000256" key="5">
    <source>
        <dbReference type="ARBA" id="ARBA00023236"/>
    </source>
</evidence>
<dbReference type="SUPFAM" id="SSF100879">
    <property type="entry name" value="Lesion bypass DNA polymerase (Y-family), little finger domain"/>
    <property type="match status" value="1"/>
</dbReference>
<dbReference type="GO" id="GO:0006281">
    <property type="term" value="P:DNA repair"/>
    <property type="evidence" value="ECO:0007669"/>
    <property type="project" value="UniProtKB-KW"/>
</dbReference>
<dbReference type="InterPro" id="IPR036775">
    <property type="entry name" value="DNA_pol_Y-fam_lit_finger_sf"/>
</dbReference>
<reference evidence="8 9" key="1">
    <citation type="submission" date="2018-06" db="EMBL/GenBank/DDBJ databases">
        <authorList>
            <consortium name="Pathogen Informatics"/>
            <person name="Doyle S."/>
        </authorList>
    </citation>
    <scope>NUCLEOTIDE SEQUENCE [LARGE SCALE GENOMIC DNA]</scope>
    <source>
        <strain evidence="8 9">NCTC11009</strain>
    </source>
</reference>
<dbReference type="InterPro" id="IPR024728">
    <property type="entry name" value="PolY_HhH_motif"/>
</dbReference>
<dbReference type="SUPFAM" id="SSF56672">
    <property type="entry name" value="DNA/RNA polymerases"/>
    <property type="match status" value="1"/>
</dbReference>
<dbReference type="GO" id="GO:0009432">
    <property type="term" value="P:SOS response"/>
    <property type="evidence" value="ECO:0007669"/>
    <property type="project" value="UniProtKB-KW"/>
</dbReference>
<dbReference type="EMBL" id="UATH01000001">
    <property type="protein sequence ID" value="SPY07470.1"/>
    <property type="molecule type" value="Genomic_DNA"/>
</dbReference>
<gene>
    <name evidence="8" type="primary">umuC_2</name>
    <name evidence="7" type="synonym">umuC_1</name>
    <name evidence="7" type="ORF">NCTC11009_00011</name>
    <name evidence="8" type="ORF">NCTC11009_00678</name>
</gene>
<dbReference type="PROSITE" id="PS50173">
    <property type="entry name" value="UMUC"/>
    <property type="match status" value="1"/>
</dbReference>
<dbReference type="InterPro" id="IPR050116">
    <property type="entry name" value="DNA_polymerase-Y"/>
</dbReference>
<evidence type="ECO:0000256" key="2">
    <source>
        <dbReference type="ARBA" id="ARBA00022763"/>
    </source>
</evidence>
<organism evidence="8 9">
    <name type="scientific">Oligella urethralis</name>
    <dbReference type="NCBI Taxonomy" id="90245"/>
    <lineage>
        <taxon>Bacteria</taxon>
        <taxon>Pseudomonadati</taxon>
        <taxon>Pseudomonadota</taxon>
        <taxon>Betaproteobacteria</taxon>
        <taxon>Burkholderiales</taxon>
        <taxon>Alcaligenaceae</taxon>
        <taxon>Oligella</taxon>
    </lineage>
</organism>
<dbReference type="RefSeq" id="WP_052043667.1">
    <property type="nucleotide sequence ID" value="NZ_CP027417.1"/>
</dbReference>
<dbReference type="Gene3D" id="3.30.70.270">
    <property type="match status" value="1"/>
</dbReference>
<keyword evidence="5" id="KW-0742">SOS response</keyword>
<dbReference type="Pfam" id="PF11799">
    <property type="entry name" value="IMS_C"/>
    <property type="match status" value="1"/>
</dbReference>
<dbReference type="NCBIfam" id="NF002955">
    <property type="entry name" value="PRK03609.1"/>
    <property type="match status" value="1"/>
</dbReference>
<name>A0A2X1VGI9_9BURK</name>
<evidence type="ECO:0000259" key="6">
    <source>
        <dbReference type="PROSITE" id="PS50173"/>
    </source>
</evidence>
<dbReference type="Gene3D" id="3.40.1170.60">
    <property type="match status" value="1"/>
</dbReference>
<dbReference type="GO" id="GO:0042276">
    <property type="term" value="P:error-prone translesion synthesis"/>
    <property type="evidence" value="ECO:0007669"/>
    <property type="project" value="TreeGrafter"/>
</dbReference>
<keyword evidence="4" id="KW-0234">DNA repair</keyword>
<dbReference type="InterPro" id="IPR043128">
    <property type="entry name" value="Rev_trsase/Diguanyl_cyclase"/>
</dbReference>
<protein>
    <submittedName>
        <fullName evidence="8">DNA polymerase V subunit UmuC</fullName>
    </submittedName>
</protein>
<dbReference type="GO" id="GO:0003684">
    <property type="term" value="F:damaged DNA binding"/>
    <property type="evidence" value="ECO:0007669"/>
    <property type="project" value="InterPro"/>
</dbReference>
<dbReference type="GO" id="GO:0005829">
    <property type="term" value="C:cytosol"/>
    <property type="evidence" value="ECO:0007669"/>
    <property type="project" value="TreeGrafter"/>
</dbReference>
<evidence type="ECO:0000313" key="7">
    <source>
        <dbReference type="EMBL" id="SPY06829.1"/>
    </source>
</evidence>
<dbReference type="AlphaFoldDB" id="A0A2X1VGI9"/>
<proteinExistence type="inferred from homology"/>
<evidence type="ECO:0000256" key="1">
    <source>
        <dbReference type="ARBA" id="ARBA00010945"/>
    </source>
</evidence>
<dbReference type="InterPro" id="IPR043502">
    <property type="entry name" value="DNA/RNA_pol_sf"/>
</dbReference>
<dbReference type="EMBL" id="UATH01000001">
    <property type="protein sequence ID" value="SPY06829.1"/>
    <property type="molecule type" value="Genomic_DNA"/>
</dbReference>
<dbReference type="Pfam" id="PF13438">
    <property type="entry name" value="DUF4113"/>
    <property type="match status" value="1"/>
</dbReference>
<keyword evidence="3" id="KW-0741">SOS mutagenesis</keyword>
<dbReference type="Pfam" id="PF11798">
    <property type="entry name" value="IMS_HHH"/>
    <property type="match status" value="1"/>
</dbReference>
<dbReference type="GO" id="GO:0003887">
    <property type="term" value="F:DNA-directed DNA polymerase activity"/>
    <property type="evidence" value="ECO:0007669"/>
    <property type="project" value="TreeGrafter"/>
</dbReference>
<evidence type="ECO:0000313" key="8">
    <source>
        <dbReference type="EMBL" id="SPY07470.1"/>
    </source>
</evidence>
<sequence>MPSPTDTTQCPLLHAEQVFALVDCNSFYASCEKLFRPDLRHRPVVVLSNNDGCVVARSPEAKELGIPMGAPFFKVKDFIKQHRVSFFSSNYAFYADISRRVMSLLSEMAPAIEVYSIDEAFLDLSSVAELQSIADFNHYGQRIRERIDQWVGIQIGIGIAPTKTLAKLANHAAKKYPASRGVVTLLAPERRDKLLKLTPVEDVWGIGRRLSQQLYQLGIKTAWDLACLHPDWVRQQFSVVLERTVRELNGESCLHLEDMQAKKQIISSRSFGRSITQQAEMQQAVSEYTARAVAKLRQEKQQAKQLSVFIQTNRYKQETRYYYNSAVGDLLLASDDSREFITLALRLLQRIWRDGYHYYKAGVMLSDFYTAQYYQTQLFDDEVQNIRGRYLMQTIDRLNHQLPGSIRFGSQGLSQNNRTWSMQRRYLSPAYTTRWQDIPRVR</sequence>